<dbReference type="AlphaFoldDB" id="A0A0E3LNZ1"/>
<dbReference type="KEGG" id="mby:MSBRM_2613"/>
<protein>
    <submittedName>
        <fullName evidence="1">Uncharacterized protein</fullName>
    </submittedName>
</protein>
<proteinExistence type="predicted"/>
<keyword evidence="2" id="KW-1185">Reference proteome</keyword>
<dbReference type="STRING" id="1434108.MSBRM_2613"/>
<evidence type="ECO:0000313" key="1">
    <source>
        <dbReference type="EMBL" id="AKB55611.1"/>
    </source>
</evidence>
<sequence>MQLLNTEVSNQGTEFKIRLPHTEVSNQTTECFKSEPDAWIWVCQDRKIDPKSMLLLDKLGRGSDIADA</sequence>
<dbReference type="Proteomes" id="UP000033033">
    <property type="component" value="Chromosome"/>
</dbReference>
<name>A0A0E3LNZ1_METBA</name>
<dbReference type="HOGENOM" id="CLU_2784031_0_0_2"/>
<reference evidence="1 2" key="1">
    <citation type="submission" date="2014-07" db="EMBL/GenBank/DDBJ databases">
        <title>Methanogenic archaea and the global carbon cycle.</title>
        <authorList>
            <person name="Henriksen J.R."/>
            <person name="Luke J."/>
            <person name="Reinhart S."/>
            <person name="Benedict M.N."/>
            <person name="Youngblut N.D."/>
            <person name="Metcalf M.E."/>
            <person name="Whitaker R.J."/>
            <person name="Metcalf W.W."/>
        </authorList>
    </citation>
    <scope>NUCLEOTIDE SEQUENCE [LARGE SCALE GENOMIC DNA]</scope>
    <source>
        <strain evidence="1 2">MS</strain>
    </source>
</reference>
<gene>
    <name evidence="1" type="ORF">MSBRM_2613</name>
</gene>
<organism evidence="1 2">
    <name type="scientific">Methanosarcina barkeri MS</name>
    <dbReference type="NCBI Taxonomy" id="1434108"/>
    <lineage>
        <taxon>Archaea</taxon>
        <taxon>Methanobacteriati</taxon>
        <taxon>Methanobacteriota</taxon>
        <taxon>Stenosarchaea group</taxon>
        <taxon>Methanomicrobia</taxon>
        <taxon>Methanosarcinales</taxon>
        <taxon>Methanosarcinaceae</taxon>
        <taxon>Methanosarcina</taxon>
    </lineage>
</organism>
<accession>A0A0E3LNZ1</accession>
<dbReference type="EMBL" id="CP009528">
    <property type="protein sequence ID" value="AKB55611.1"/>
    <property type="molecule type" value="Genomic_DNA"/>
</dbReference>
<dbReference type="PATRIC" id="fig|1434108.4.peg.3331"/>
<evidence type="ECO:0000313" key="2">
    <source>
        <dbReference type="Proteomes" id="UP000033033"/>
    </source>
</evidence>